<evidence type="ECO:0000256" key="3">
    <source>
        <dbReference type="ARBA" id="ARBA00005225"/>
    </source>
</evidence>
<dbReference type="PIRSF" id="PIRSF000545">
    <property type="entry name" value="Pantothenate_kin"/>
    <property type="match status" value="1"/>
</dbReference>
<evidence type="ECO:0000313" key="18">
    <source>
        <dbReference type="Proteomes" id="UP000824231"/>
    </source>
</evidence>
<dbReference type="GO" id="GO:0005524">
    <property type="term" value="F:ATP binding"/>
    <property type="evidence" value="ECO:0007669"/>
    <property type="project" value="UniProtKB-UniRule"/>
</dbReference>
<evidence type="ECO:0000313" key="17">
    <source>
        <dbReference type="EMBL" id="HIX34938.1"/>
    </source>
</evidence>
<protein>
    <recommendedName>
        <fullName evidence="6 14">Pantothenate kinase</fullName>
        <ecNumber evidence="5 14">2.7.1.33</ecNumber>
    </recommendedName>
    <alternativeName>
        <fullName evidence="13 14">Pantothenic acid kinase</fullName>
    </alternativeName>
</protein>
<dbReference type="PANTHER" id="PTHR10285">
    <property type="entry name" value="URIDINE KINASE"/>
    <property type="match status" value="1"/>
</dbReference>
<dbReference type="AlphaFoldDB" id="A0A9D2AJN4"/>
<dbReference type="EC" id="2.7.1.33" evidence="5 14"/>
<comment type="catalytic activity">
    <reaction evidence="1 14 15">
        <text>(R)-pantothenate + ATP = (R)-4'-phosphopantothenate + ADP + H(+)</text>
        <dbReference type="Rhea" id="RHEA:16373"/>
        <dbReference type="ChEBI" id="CHEBI:10986"/>
        <dbReference type="ChEBI" id="CHEBI:15378"/>
        <dbReference type="ChEBI" id="CHEBI:29032"/>
        <dbReference type="ChEBI" id="CHEBI:30616"/>
        <dbReference type="ChEBI" id="CHEBI:456216"/>
        <dbReference type="EC" id="2.7.1.33"/>
    </reaction>
</comment>
<evidence type="ECO:0000256" key="6">
    <source>
        <dbReference type="ARBA" id="ARBA00015080"/>
    </source>
</evidence>
<keyword evidence="8 14" id="KW-0808">Transferase</keyword>
<dbReference type="Gene3D" id="3.40.50.300">
    <property type="entry name" value="P-loop containing nucleotide triphosphate hydrolases"/>
    <property type="match status" value="1"/>
</dbReference>
<dbReference type="CDD" id="cd02025">
    <property type="entry name" value="PanK"/>
    <property type="match status" value="1"/>
</dbReference>
<evidence type="ECO:0000256" key="5">
    <source>
        <dbReference type="ARBA" id="ARBA00012102"/>
    </source>
</evidence>
<proteinExistence type="inferred from homology"/>
<evidence type="ECO:0000256" key="1">
    <source>
        <dbReference type="ARBA" id="ARBA00001206"/>
    </source>
</evidence>
<comment type="caution">
    <text evidence="14">Lacks conserved residue(s) required for the propagation of feature annotation.</text>
</comment>
<evidence type="ECO:0000256" key="10">
    <source>
        <dbReference type="ARBA" id="ARBA00022777"/>
    </source>
</evidence>
<dbReference type="GO" id="GO:0005737">
    <property type="term" value="C:cytoplasm"/>
    <property type="evidence" value="ECO:0007669"/>
    <property type="project" value="UniProtKB-SubCell"/>
</dbReference>
<dbReference type="NCBIfam" id="TIGR00554">
    <property type="entry name" value="panK_bact"/>
    <property type="match status" value="1"/>
</dbReference>
<evidence type="ECO:0000256" key="12">
    <source>
        <dbReference type="ARBA" id="ARBA00022993"/>
    </source>
</evidence>
<evidence type="ECO:0000259" key="16">
    <source>
        <dbReference type="Pfam" id="PF00485"/>
    </source>
</evidence>
<dbReference type="InterPro" id="IPR004566">
    <property type="entry name" value="PanK"/>
</dbReference>
<evidence type="ECO:0000256" key="4">
    <source>
        <dbReference type="ARBA" id="ARBA00006087"/>
    </source>
</evidence>
<feature type="domain" description="Phosphoribulokinase/uridine kinase" evidence="16">
    <location>
        <begin position="85"/>
        <end position="233"/>
    </location>
</feature>
<evidence type="ECO:0000256" key="15">
    <source>
        <dbReference type="RuleBase" id="RU003530"/>
    </source>
</evidence>
<reference evidence="17" key="2">
    <citation type="submission" date="2021-04" db="EMBL/GenBank/DDBJ databases">
        <authorList>
            <person name="Gilroy R."/>
        </authorList>
    </citation>
    <scope>NUCLEOTIDE SEQUENCE</scope>
    <source>
        <strain evidence="17">ChiSxjej3B15-572</strain>
    </source>
</reference>
<evidence type="ECO:0000256" key="7">
    <source>
        <dbReference type="ARBA" id="ARBA00022490"/>
    </source>
</evidence>
<evidence type="ECO:0000256" key="9">
    <source>
        <dbReference type="ARBA" id="ARBA00022741"/>
    </source>
</evidence>
<dbReference type="SUPFAM" id="SSF52540">
    <property type="entry name" value="P-loop containing nucleoside triphosphate hydrolases"/>
    <property type="match status" value="1"/>
</dbReference>
<dbReference type="GO" id="GO:0015937">
    <property type="term" value="P:coenzyme A biosynthetic process"/>
    <property type="evidence" value="ECO:0007669"/>
    <property type="project" value="UniProtKB-UniRule"/>
</dbReference>
<keyword evidence="9 14" id="KW-0547">Nucleotide-binding</keyword>
<sequence length="307" mass="36334">MNEWLNYDRFDRQTWHSFFPSDKVMLTQENLDDIKSLNDRISIADVQEIYMPLMKLLQLQYQNYLQMQLQKQTFLKQPSRRIPYIIGIAGPVAVGKSTTARLLQILLTRLMPDMRVELMTTDGFLYPNAELKRRGLMDRKGFPESYDMDKLVTFLNDVKAGKYEVDAPTYSHSVYDVMPEKPQRIIKPDILIVEGINVLQLPTSQPIYVSDFFDWSIYVDANPELIQHWYLERFGILLDTAFQDPNNYYYPWAQGDREKAFDMAKEVWKKINLVNLKQYILPTRTRADVILHKTNHHLIDHVYLRED</sequence>
<evidence type="ECO:0000256" key="11">
    <source>
        <dbReference type="ARBA" id="ARBA00022840"/>
    </source>
</evidence>
<dbReference type="EMBL" id="DXFH01000001">
    <property type="protein sequence ID" value="HIX34938.1"/>
    <property type="molecule type" value="Genomic_DNA"/>
</dbReference>
<organism evidence="17 18">
    <name type="scientific">Candidatus Limosilactobacillus merdigallinarum</name>
    <dbReference type="NCBI Taxonomy" id="2838652"/>
    <lineage>
        <taxon>Bacteria</taxon>
        <taxon>Bacillati</taxon>
        <taxon>Bacillota</taxon>
        <taxon>Bacilli</taxon>
        <taxon>Lactobacillales</taxon>
        <taxon>Lactobacillaceae</taxon>
        <taxon>Limosilactobacillus</taxon>
    </lineage>
</organism>
<comment type="similarity">
    <text evidence="4 14 15">Belongs to the prokaryotic pantothenate kinase family.</text>
</comment>
<name>A0A9D2AJN4_9LACO</name>
<gene>
    <name evidence="14 17" type="primary">coaA</name>
    <name evidence="17" type="ORF">H9856_00760</name>
</gene>
<evidence type="ECO:0000256" key="8">
    <source>
        <dbReference type="ARBA" id="ARBA00022679"/>
    </source>
</evidence>
<reference evidence="17" key="1">
    <citation type="journal article" date="2021" name="PeerJ">
        <title>Extensive microbial diversity within the chicken gut microbiome revealed by metagenomics and culture.</title>
        <authorList>
            <person name="Gilroy R."/>
            <person name="Ravi A."/>
            <person name="Getino M."/>
            <person name="Pursley I."/>
            <person name="Horton D.L."/>
            <person name="Alikhan N.F."/>
            <person name="Baker D."/>
            <person name="Gharbi K."/>
            <person name="Hall N."/>
            <person name="Watson M."/>
            <person name="Adriaenssens E.M."/>
            <person name="Foster-Nyarko E."/>
            <person name="Jarju S."/>
            <person name="Secka A."/>
            <person name="Antonio M."/>
            <person name="Oren A."/>
            <person name="Chaudhuri R.R."/>
            <person name="La Ragione R."/>
            <person name="Hildebrand F."/>
            <person name="Pallen M.J."/>
        </authorList>
    </citation>
    <scope>NUCLEOTIDE SEQUENCE</scope>
    <source>
        <strain evidence="17">ChiSxjej3B15-572</strain>
    </source>
</reference>
<dbReference type="InterPro" id="IPR027417">
    <property type="entry name" value="P-loop_NTPase"/>
</dbReference>
<dbReference type="Proteomes" id="UP000824231">
    <property type="component" value="Unassembled WGS sequence"/>
</dbReference>
<accession>A0A9D2AJN4</accession>
<comment type="pathway">
    <text evidence="3 14 15">Cofactor biosynthesis; coenzyme A biosynthesis; CoA from (R)-pantothenate: step 1/5.</text>
</comment>
<keyword evidence="11 14" id="KW-0067">ATP-binding</keyword>
<comment type="subcellular location">
    <subcellularLocation>
        <location evidence="2 14 15">Cytoplasm</location>
    </subcellularLocation>
</comment>
<evidence type="ECO:0000256" key="13">
    <source>
        <dbReference type="ARBA" id="ARBA00032866"/>
    </source>
</evidence>
<keyword evidence="12 14" id="KW-0173">Coenzyme A biosynthesis</keyword>
<keyword evidence="10 14" id="KW-0418">Kinase</keyword>
<dbReference type="Pfam" id="PF00485">
    <property type="entry name" value="PRK"/>
    <property type="match status" value="1"/>
</dbReference>
<comment type="caution">
    <text evidence="17">The sequence shown here is derived from an EMBL/GenBank/DDBJ whole genome shotgun (WGS) entry which is preliminary data.</text>
</comment>
<evidence type="ECO:0000256" key="14">
    <source>
        <dbReference type="HAMAP-Rule" id="MF_00215"/>
    </source>
</evidence>
<dbReference type="HAMAP" id="MF_00215">
    <property type="entry name" value="Pantothen_kinase_1"/>
    <property type="match status" value="1"/>
</dbReference>
<dbReference type="GO" id="GO:0004594">
    <property type="term" value="F:pantothenate kinase activity"/>
    <property type="evidence" value="ECO:0007669"/>
    <property type="project" value="UniProtKB-UniRule"/>
</dbReference>
<keyword evidence="7 14" id="KW-0963">Cytoplasm</keyword>
<dbReference type="InterPro" id="IPR006083">
    <property type="entry name" value="PRK/URK"/>
</dbReference>
<evidence type="ECO:0000256" key="2">
    <source>
        <dbReference type="ARBA" id="ARBA00004496"/>
    </source>
</evidence>